<keyword evidence="6 8" id="KW-1133">Transmembrane helix</keyword>
<feature type="transmembrane region" description="Helical" evidence="8">
    <location>
        <begin position="249"/>
        <end position="280"/>
    </location>
</feature>
<evidence type="ECO:0000256" key="1">
    <source>
        <dbReference type="ARBA" id="ARBA00004651"/>
    </source>
</evidence>
<comment type="similarity">
    <text evidence="2">Belongs to the binding-protein-dependent transport system permease family. FecCD subfamily.</text>
</comment>
<dbReference type="Gene3D" id="1.10.3470.10">
    <property type="entry name" value="ABC transporter involved in vitamin B12 uptake, BtuC"/>
    <property type="match status" value="1"/>
</dbReference>
<evidence type="ECO:0000256" key="6">
    <source>
        <dbReference type="ARBA" id="ARBA00022989"/>
    </source>
</evidence>
<evidence type="ECO:0000256" key="5">
    <source>
        <dbReference type="ARBA" id="ARBA00022692"/>
    </source>
</evidence>
<feature type="transmembrane region" description="Helical" evidence="8">
    <location>
        <begin position="103"/>
        <end position="124"/>
    </location>
</feature>
<proteinExistence type="inferred from homology"/>
<feature type="transmembrane region" description="Helical" evidence="8">
    <location>
        <begin position="20"/>
        <end position="41"/>
    </location>
</feature>
<dbReference type="Proteomes" id="UP001528823">
    <property type="component" value="Unassembled WGS sequence"/>
</dbReference>
<comment type="subcellular location">
    <subcellularLocation>
        <location evidence="1">Cell membrane</location>
        <topology evidence="1">Multi-pass membrane protein</topology>
    </subcellularLocation>
</comment>
<keyword evidence="3" id="KW-0813">Transport</keyword>
<name>A0ABT5U2W4_9GAMM</name>
<keyword evidence="5 8" id="KW-0812">Transmembrane</keyword>
<dbReference type="PANTHER" id="PTHR30472">
    <property type="entry name" value="FERRIC ENTEROBACTIN TRANSPORT SYSTEM PERMEASE PROTEIN"/>
    <property type="match status" value="1"/>
</dbReference>
<dbReference type="InterPro" id="IPR000522">
    <property type="entry name" value="ABC_transptr_permease_BtuC"/>
</dbReference>
<comment type="caution">
    <text evidence="9">The sequence shown here is derived from an EMBL/GenBank/DDBJ whole genome shotgun (WGS) entry which is preliminary data.</text>
</comment>
<protein>
    <submittedName>
        <fullName evidence="9">Iron ABC transporter permease</fullName>
    </submittedName>
</protein>
<evidence type="ECO:0000313" key="9">
    <source>
        <dbReference type="EMBL" id="MDE1460698.1"/>
    </source>
</evidence>
<accession>A0ABT5U2W4</accession>
<feature type="transmembrane region" description="Helical" evidence="8">
    <location>
        <begin position="130"/>
        <end position="149"/>
    </location>
</feature>
<dbReference type="Pfam" id="PF01032">
    <property type="entry name" value="FecCD"/>
    <property type="match status" value="1"/>
</dbReference>
<evidence type="ECO:0000256" key="2">
    <source>
        <dbReference type="ARBA" id="ARBA00007935"/>
    </source>
</evidence>
<feature type="transmembrane region" description="Helical" evidence="8">
    <location>
        <begin position="161"/>
        <end position="185"/>
    </location>
</feature>
<evidence type="ECO:0000313" key="10">
    <source>
        <dbReference type="Proteomes" id="UP001528823"/>
    </source>
</evidence>
<sequence length="352" mass="36985">MFAVKLLKKHNEPNIWLISYFLLATLAVFLFISLITGAGYISVSESLDYLLGKPEAIADDKLTTVMDTLRMPRTFAAIIVGGCLGVAGTLMQSVTRNPLAEPGLLGVNAGAALGVVIGISFMAAETGYAYLVWAFIGALVGNGVILWVANHGSAVVTPVKLILAGIAVSATFQGITSFLLINSQATYDQYRYWVLGSLAGIDLSIIGQVLPFLMIGLFTSLVLTRPLASLMLGDDVAKSLGHRPKLTRFIVTITVTLLAGGSVALAGPISFLGLIAPFLARAITGPVLFQQLILSALLGALIVLIADISARLIVQPFEAPVGMILAIVGAPLLIGLTHSNRFSQLILSKSGN</sequence>
<evidence type="ECO:0000256" key="8">
    <source>
        <dbReference type="SAM" id="Phobius"/>
    </source>
</evidence>
<evidence type="ECO:0000256" key="4">
    <source>
        <dbReference type="ARBA" id="ARBA00022475"/>
    </source>
</evidence>
<feature type="transmembrane region" description="Helical" evidence="8">
    <location>
        <begin position="292"/>
        <end position="314"/>
    </location>
</feature>
<dbReference type="InterPro" id="IPR037294">
    <property type="entry name" value="ABC_BtuC-like"/>
</dbReference>
<evidence type="ECO:0000256" key="7">
    <source>
        <dbReference type="ARBA" id="ARBA00023136"/>
    </source>
</evidence>
<feature type="transmembrane region" description="Helical" evidence="8">
    <location>
        <begin position="74"/>
        <end position="91"/>
    </location>
</feature>
<dbReference type="EMBL" id="JAPMOU010000002">
    <property type="protein sequence ID" value="MDE1460698.1"/>
    <property type="molecule type" value="Genomic_DNA"/>
</dbReference>
<keyword evidence="10" id="KW-1185">Reference proteome</keyword>
<dbReference type="SUPFAM" id="SSF81345">
    <property type="entry name" value="ABC transporter involved in vitamin B12 uptake, BtuC"/>
    <property type="match status" value="1"/>
</dbReference>
<dbReference type="CDD" id="cd06550">
    <property type="entry name" value="TM_ABC_iron-siderophores_like"/>
    <property type="match status" value="1"/>
</dbReference>
<dbReference type="RefSeq" id="WP_274687070.1">
    <property type="nucleotide sequence ID" value="NZ_JAPMOU010000002.1"/>
</dbReference>
<dbReference type="PANTHER" id="PTHR30472:SF1">
    <property type="entry name" value="FE(3+) DICITRATE TRANSPORT SYSTEM PERMEASE PROTEIN FECC-RELATED"/>
    <property type="match status" value="1"/>
</dbReference>
<organism evidence="9 10">
    <name type="scientific">Spartinivicinus poritis</name>
    <dbReference type="NCBI Taxonomy" id="2994640"/>
    <lineage>
        <taxon>Bacteria</taxon>
        <taxon>Pseudomonadati</taxon>
        <taxon>Pseudomonadota</taxon>
        <taxon>Gammaproteobacteria</taxon>
        <taxon>Oceanospirillales</taxon>
        <taxon>Zooshikellaceae</taxon>
        <taxon>Spartinivicinus</taxon>
    </lineage>
</organism>
<keyword evidence="4" id="KW-1003">Cell membrane</keyword>
<keyword evidence="7 8" id="KW-0472">Membrane</keyword>
<evidence type="ECO:0000256" key="3">
    <source>
        <dbReference type="ARBA" id="ARBA00022448"/>
    </source>
</evidence>
<reference evidence="9 10" key="1">
    <citation type="submission" date="2022-11" db="EMBL/GenBank/DDBJ databases">
        <title>Spartinivicinus poritis sp. nov., isolated from scleractinian coral Porites lutea.</title>
        <authorList>
            <person name="Zhang G."/>
            <person name="Cai L."/>
            <person name="Wei Q."/>
        </authorList>
    </citation>
    <scope>NUCLEOTIDE SEQUENCE [LARGE SCALE GENOMIC DNA]</scope>
    <source>
        <strain evidence="9 10">A2-2</strain>
    </source>
</reference>
<gene>
    <name evidence="9" type="ORF">ORQ98_01835</name>
</gene>
<feature type="transmembrane region" description="Helical" evidence="8">
    <location>
        <begin position="321"/>
        <end position="339"/>
    </location>
</feature>